<reference evidence="2 3" key="1">
    <citation type="submission" date="2014-02" db="EMBL/GenBank/DDBJ databases">
        <title>Expanding our view of genomic diversity in Candidatus Accumulibacter clades.</title>
        <authorList>
            <person name="Skennerton C.T."/>
            <person name="Barr J.J."/>
            <person name="Slater F.R."/>
            <person name="Bond P.L."/>
            <person name="Tyson G.W."/>
        </authorList>
    </citation>
    <scope>NUCLEOTIDE SEQUENCE [LARGE SCALE GENOMIC DNA]</scope>
    <source>
        <strain evidence="3">BA-91</strain>
    </source>
</reference>
<dbReference type="Pfam" id="PF06722">
    <property type="entry name" value="EryCIII-like_C"/>
    <property type="match status" value="1"/>
</dbReference>
<organism evidence="2 3">
    <name type="scientific">Candidatus Accumulibacter phosphatis</name>
    <dbReference type="NCBI Taxonomy" id="327160"/>
    <lineage>
        <taxon>Bacteria</taxon>
        <taxon>Pseudomonadati</taxon>
        <taxon>Pseudomonadota</taxon>
        <taxon>Betaproteobacteria</taxon>
        <taxon>Candidatus Accumulibacter</taxon>
    </lineage>
</organism>
<comment type="caution">
    <text evidence="2">The sequence shown here is derived from an EMBL/GenBank/DDBJ whole genome shotgun (WGS) entry which is preliminary data.</text>
</comment>
<keyword evidence="2" id="KW-0328">Glycosyltransferase</keyword>
<evidence type="ECO:0000259" key="1">
    <source>
        <dbReference type="Pfam" id="PF06722"/>
    </source>
</evidence>
<feature type="domain" description="Erythromycin biosynthesis protein CIII-like C-terminal" evidence="1">
    <location>
        <begin position="289"/>
        <end position="394"/>
    </location>
</feature>
<dbReference type="Gene3D" id="3.40.50.2000">
    <property type="entry name" value="Glycogen Phosphorylase B"/>
    <property type="match status" value="2"/>
</dbReference>
<dbReference type="EMBL" id="JDVG02000038">
    <property type="protein sequence ID" value="KFB74422.1"/>
    <property type="molecule type" value="Genomic_DNA"/>
</dbReference>
<proteinExistence type="predicted"/>
<accession>A0A080LZL3</accession>
<keyword evidence="2" id="KW-0808">Transferase</keyword>
<dbReference type="EC" id="2.4.1.278" evidence="2"/>
<name>A0A080LZL3_9PROT</name>
<dbReference type="GO" id="GO:0016757">
    <property type="term" value="F:glycosyltransferase activity"/>
    <property type="evidence" value="ECO:0007669"/>
    <property type="project" value="UniProtKB-KW"/>
</dbReference>
<gene>
    <name evidence="2" type="primary">eryCIII</name>
    <name evidence="2" type="ORF">AW09_000274</name>
</gene>
<protein>
    <submittedName>
        <fullName evidence="2">Desosaminyl transferase EryCIII</fullName>
        <ecNumber evidence="2">2.4.1.278</ecNumber>
    </submittedName>
</protein>
<dbReference type="InterPro" id="IPR010610">
    <property type="entry name" value="EryCIII-like_C"/>
</dbReference>
<dbReference type="AlphaFoldDB" id="A0A080LZL3"/>
<dbReference type="Proteomes" id="UP000020077">
    <property type="component" value="Unassembled WGS sequence"/>
</dbReference>
<sequence length="405" mass="45131">MATIVLNWELGAALGHVARYLPIALQLRERGHRPVLVLRDISRAEAVLGPYRIEFLQAPVWLTPVFGLPPDLNFTETLYRFGFLHPEGLLAMAMAWRGLWELLQPQLLVFDMAPTALLAARGLGIPRLLLGNSFAVPPRVRPLPRYRWWTSGAGEQARLAETDERSTRNCNTVLQRLGAPLIRQVADLFEAEATYICARPPLDVYGVRQDGEYLGPINSLNMGADPLWPLGDGARVFAYLKSDYKHLEPLLNAIAKSRARYLIYAAGLPEQVRKRHESEHVTFSAIPLRMREVVKQCTAIICHAGGMTDIALDHGKPLLLLPMQMEQTMTSHRVEVLGAGVLLPIEGNPAVLPRLIKRLLEDGHLAARAEAYSRQWPSTDQTPAVARVVDRCETLLKHADLAAET</sequence>
<evidence type="ECO:0000313" key="3">
    <source>
        <dbReference type="Proteomes" id="UP000020077"/>
    </source>
</evidence>
<evidence type="ECO:0000313" key="2">
    <source>
        <dbReference type="EMBL" id="KFB74422.1"/>
    </source>
</evidence>
<dbReference type="SUPFAM" id="SSF53756">
    <property type="entry name" value="UDP-Glycosyltransferase/glycogen phosphorylase"/>
    <property type="match status" value="1"/>
</dbReference>